<dbReference type="HOGENOM" id="CLU_1244590_0_0_11"/>
<dbReference type="EMBL" id="CP000667">
    <property type="protein sequence ID" value="ABP54162.1"/>
    <property type="molecule type" value="Genomic_DNA"/>
</dbReference>
<evidence type="ECO:0000313" key="2">
    <source>
        <dbReference type="Proteomes" id="UP000000235"/>
    </source>
</evidence>
<accession>A4X5L2</accession>
<sequence length="220" mass="24164">MNPILLDRPRSASTPHPLDWLTLTAAFEAACLLRCVTSPMTTRRERSAPVHPPQRVEFNREDAAQRLRHLLHQLDVPVTHDRAVGGLRRRYELHRLTVSPAQQPGYAATLHAGWRRGRGELIGGPVRGASGSRQVWRTRLAAGAWRAALLAGGRHIRRHILGIRVTDRDLAAILVRSAALLDAPAILRPGTGCCLVSVPHGPARDRIMRATELGPPSPKS</sequence>
<dbReference type="KEGG" id="stp:Strop_1698"/>
<dbReference type="PATRIC" id="fig|369723.5.peg.1742"/>
<organism evidence="1 2">
    <name type="scientific">Salinispora tropica (strain ATCC BAA-916 / DSM 44818 / JCM 13857 / NBRC 105044 / CNB-440)</name>
    <dbReference type="NCBI Taxonomy" id="369723"/>
    <lineage>
        <taxon>Bacteria</taxon>
        <taxon>Bacillati</taxon>
        <taxon>Actinomycetota</taxon>
        <taxon>Actinomycetes</taxon>
        <taxon>Micromonosporales</taxon>
        <taxon>Micromonosporaceae</taxon>
        <taxon>Salinispora</taxon>
    </lineage>
</organism>
<dbReference type="STRING" id="369723.Strop_1698"/>
<evidence type="ECO:0000313" key="1">
    <source>
        <dbReference type="EMBL" id="ABP54162.1"/>
    </source>
</evidence>
<proteinExistence type="predicted"/>
<gene>
    <name evidence="1" type="ordered locus">Strop_1698</name>
</gene>
<name>A4X5L2_SALTO</name>
<dbReference type="eggNOG" id="ENOG5032A6K">
    <property type="taxonomic scope" value="Bacteria"/>
</dbReference>
<reference evidence="2" key="1">
    <citation type="journal article" date="2007" name="Proc. Natl. Acad. Sci. U.S.A.">
        <title>Genome sequencing reveals complex secondary metabolome in the marine actinomycete Salinispora tropica.</title>
        <authorList>
            <person name="Udwary D.W."/>
            <person name="Zeigler L."/>
            <person name="Asolkar R.N."/>
            <person name="Singan V."/>
            <person name="Lapidus A."/>
            <person name="Fenical W."/>
            <person name="Jensen P.R."/>
            <person name="Moore B.S."/>
        </authorList>
    </citation>
    <scope>NUCLEOTIDE SEQUENCE [LARGE SCALE GENOMIC DNA]</scope>
    <source>
        <strain evidence="2">ATCC BAA-916 / DSM 44818 / CNB-440</strain>
    </source>
</reference>
<dbReference type="RefSeq" id="WP_011905593.1">
    <property type="nucleotide sequence ID" value="NC_009380.1"/>
</dbReference>
<protein>
    <submittedName>
        <fullName evidence="1">Uncharacterized protein</fullName>
    </submittedName>
</protein>
<dbReference type="AlphaFoldDB" id="A4X5L2"/>
<keyword evidence="2" id="KW-1185">Reference proteome</keyword>
<dbReference type="Proteomes" id="UP000000235">
    <property type="component" value="Chromosome"/>
</dbReference>